<dbReference type="EMBL" id="RCHS01004290">
    <property type="protein sequence ID" value="RMX36585.1"/>
    <property type="molecule type" value="Genomic_DNA"/>
</dbReference>
<comment type="caution">
    <text evidence="5">The sequence shown here is derived from an EMBL/GenBank/DDBJ whole genome shotgun (WGS) entry which is preliminary data.</text>
</comment>
<dbReference type="PROSITE" id="PS51681">
    <property type="entry name" value="SAM_MT_NNMT_PNMT_TEMT"/>
    <property type="match status" value="1"/>
</dbReference>
<reference evidence="5 6" key="1">
    <citation type="journal article" date="2018" name="Sci. Rep.">
        <title>Comparative analysis of the Pocillopora damicornis genome highlights role of immune system in coral evolution.</title>
        <authorList>
            <person name="Cunning R."/>
            <person name="Bay R.A."/>
            <person name="Gillette P."/>
            <person name="Baker A.C."/>
            <person name="Traylor-Knowles N."/>
        </authorList>
    </citation>
    <scope>NUCLEOTIDE SEQUENCE [LARGE SCALE GENOMIC DNA]</scope>
    <source>
        <strain evidence="5">RSMAS</strain>
        <tissue evidence="5">Whole animal</tissue>
    </source>
</reference>
<organism evidence="5 6">
    <name type="scientific">Pocillopora damicornis</name>
    <name type="common">Cauliflower coral</name>
    <name type="synonym">Millepora damicornis</name>
    <dbReference type="NCBI Taxonomy" id="46731"/>
    <lineage>
        <taxon>Eukaryota</taxon>
        <taxon>Metazoa</taxon>
        <taxon>Cnidaria</taxon>
        <taxon>Anthozoa</taxon>
        <taxon>Hexacorallia</taxon>
        <taxon>Scleractinia</taxon>
        <taxon>Astrocoeniina</taxon>
        <taxon>Pocilloporidae</taxon>
        <taxon>Pocillopora</taxon>
    </lineage>
</organism>
<dbReference type="CDD" id="cd02440">
    <property type="entry name" value="AdoMet_MTases"/>
    <property type="match status" value="1"/>
</dbReference>
<comment type="similarity">
    <text evidence="1">Belongs to the class I-like SAM-binding methyltransferase superfamily. NNMT/PNMT/TEMT family.</text>
</comment>
<keyword evidence="4" id="KW-0949">S-adenosyl-L-methionine</keyword>
<dbReference type="OrthoDB" id="5945614at2759"/>
<evidence type="ECO:0000313" key="6">
    <source>
        <dbReference type="Proteomes" id="UP000275408"/>
    </source>
</evidence>
<dbReference type="PANTHER" id="PTHR10867">
    <property type="entry name" value="NNMT/PNMT/TEMT FAMILY MEMBER"/>
    <property type="match status" value="1"/>
</dbReference>
<evidence type="ECO:0000256" key="1">
    <source>
        <dbReference type="ARBA" id="ARBA00007996"/>
    </source>
</evidence>
<dbReference type="InterPro" id="IPR000940">
    <property type="entry name" value="NNMT_TEMT_trans"/>
</dbReference>
<evidence type="ECO:0000313" key="5">
    <source>
        <dbReference type="EMBL" id="RMX36585.1"/>
    </source>
</evidence>
<keyword evidence="3" id="KW-0808">Transferase</keyword>
<dbReference type="GO" id="GO:0032259">
    <property type="term" value="P:methylation"/>
    <property type="evidence" value="ECO:0007669"/>
    <property type="project" value="UniProtKB-KW"/>
</dbReference>
<dbReference type="AlphaFoldDB" id="A0A3M6T591"/>
<evidence type="ECO:0000256" key="3">
    <source>
        <dbReference type="ARBA" id="ARBA00022679"/>
    </source>
</evidence>
<proteinExistence type="inferred from homology"/>
<name>A0A3M6T591_POCDA</name>
<dbReference type="STRING" id="46731.A0A3M6T591"/>
<dbReference type="Gene3D" id="3.40.50.150">
    <property type="entry name" value="Vaccinia Virus protein VP39"/>
    <property type="match status" value="1"/>
</dbReference>
<dbReference type="PANTHER" id="PTHR10867:SF17">
    <property type="entry name" value="NICOTINAMIDE N-METHYLTRANSFERASE"/>
    <property type="match status" value="1"/>
</dbReference>
<evidence type="ECO:0000256" key="2">
    <source>
        <dbReference type="ARBA" id="ARBA00022603"/>
    </source>
</evidence>
<accession>A0A3M6T591</accession>
<sequence length="268" mass="30840">MCEAVHTNITEGNQSTTEVRFGKDYYNYFDTKTYLNSYFTGISEETPSHSQFAMRNFHEAWSKMPEGNLRVLEFGGGPNISALISAEPYSKEIIFAEYSERNRREVEEWLQNSPDSHDWSSYFNFVVQNLEGKTSEEVSIRQEALRKKVTHILSCDIGWEDPVKWPSSWSTQIRSFDVITTNLCLEASVTSTEDYRHAIAKLSRYLKAGGYFVMLGVLGESFYMVGNEKFYCFPLSKSIIEETFAEEGYQILDLKVNQEDQKPGFSLV</sequence>
<dbReference type="Proteomes" id="UP000275408">
    <property type="component" value="Unassembled WGS sequence"/>
</dbReference>
<dbReference type="SUPFAM" id="SSF53335">
    <property type="entry name" value="S-adenosyl-L-methionine-dependent methyltransferases"/>
    <property type="match status" value="1"/>
</dbReference>
<dbReference type="Pfam" id="PF01234">
    <property type="entry name" value="NNMT_PNMT_TEMT"/>
    <property type="match status" value="1"/>
</dbReference>
<gene>
    <name evidence="5" type="ORF">pdam_00017188</name>
</gene>
<keyword evidence="6" id="KW-1185">Reference proteome</keyword>
<dbReference type="GO" id="GO:0008170">
    <property type="term" value="F:N-methyltransferase activity"/>
    <property type="evidence" value="ECO:0007669"/>
    <property type="project" value="TreeGrafter"/>
</dbReference>
<dbReference type="GO" id="GO:0005829">
    <property type="term" value="C:cytosol"/>
    <property type="evidence" value="ECO:0007669"/>
    <property type="project" value="TreeGrafter"/>
</dbReference>
<dbReference type="InterPro" id="IPR029063">
    <property type="entry name" value="SAM-dependent_MTases_sf"/>
</dbReference>
<keyword evidence="2" id="KW-0489">Methyltransferase</keyword>
<evidence type="ECO:0000256" key="4">
    <source>
        <dbReference type="ARBA" id="ARBA00022691"/>
    </source>
</evidence>
<protein>
    <submittedName>
        <fullName evidence="5">Uncharacterized protein</fullName>
    </submittedName>
</protein>